<sequence length="206" mass="22936">MLRDNGAWCRLEAEGAFAVHVGWDQYLCIGSIRPRDAALARTRSPGLFPERLDASPYDFAPDDPLHVQCPADADFRARLRRTASAHRATFLEETYATSASRWRRLTRDDTEVVRSRPAPRAQLAVWTDLLTDVDVPHEPFEAVVPVSDAHEDTERYPFADHVDICDRAAVSTGTPSPGRWASARFPVLASRMNRPATPSRSATPSP</sequence>
<protein>
    <submittedName>
        <fullName evidence="1">Uncharacterized protein</fullName>
    </submittedName>
</protein>
<dbReference type="RefSeq" id="WP_345620735.1">
    <property type="nucleotide sequence ID" value="NZ_BAABIG010000033.1"/>
</dbReference>
<keyword evidence="2" id="KW-1185">Reference proteome</keyword>
<gene>
    <name evidence="1" type="ORF">GCM10023220_35840</name>
</gene>
<dbReference type="EMBL" id="BAABIG010000033">
    <property type="protein sequence ID" value="GAA4803421.1"/>
    <property type="molecule type" value="Genomic_DNA"/>
</dbReference>
<dbReference type="Proteomes" id="UP001501265">
    <property type="component" value="Unassembled WGS sequence"/>
</dbReference>
<accession>A0ABP9C118</accession>
<proteinExistence type="predicted"/>
<evidence type="ECO:0000313" key="2">
    <source>
        <dbReference type="Proteomes" id="UP001501265"/>
    </source>
</evidence>
<name>A0ABP9C118_9ACTN</name>
<organism evidence="1 2">
    <name type="scientific">Streptomyces ziwulingensis</name>
    <dbReference type="NCBI Taxonomy" id="1045501"/>
    <lineage>
        <taxon>Bacteria</taxon>
        <taxon>Bacillati</taxon>
        <taxon>Actinomycetota</taxon>
        <taxon>Actinomycetes</taxon>
        <taxon>Kitasatosporales</taxon>
        <taxon>Streptomycetaceae</taxon>
        <taxon>Streptomyces</taxon>
    </lineage>
</organism>
<evidence type="ECO:0000313" key="1">
    <source>
        <dbReference type="EMBL" id="GAA4803421.1"/>
    </source>
</evidence>
<comment type="caution">
    <text evidence="1">The sequence shown here is derived from an EMBL/GenBank/DDBJ whole genome shotgun (WGS) entry which is preliminary data.</text>
</comment>
<reference evidence="2" key="1">
    <citation type="journal article" date="2019" name="Int. J. Syst. Evol. Microbiol.">
        <title>The Global Catalogue of Microorganisms (GCM) 10K type strain sequencing project: providing services to taxonomists for standard genome sequencing and annotation.</title>
        <authorList>
            <consortium name="The Broad Institute Genomics Platform"/>
            <consortium name="The Broad Institute Genome Sequencing Center for Infectious Disease"/>
            <person name="Wu L."/>
            <person name="Ma J."/>
        </authorList>
    </citation>
    <scope>NUCLEOTIDE SEQUENCE [LARGE SCALE GENOMIC DNA]</scope>
    <source>
        <strain evidence="2">JCM 18081</strain>
    </source>
</reference>